<comment type="caution">
    <text evidence="1">The sequence shown here is derived from an EMBL/GenBank/DDBJ whole genome shotgun (WGS) entry which is preliminary data.</text>
</comment>
<dbReference type="Proteomes" id="UP001057402">
    <property type="component" value="Chromosome 9"/>
</dbReference>
<accession>A0ACB9MMC5</accession>
<dbReference type="EMBL" id="CM042888">
    <property type="protein sequence ID" value="KAI4325214.1"/>
    <property type="molecule type" value="Genomic_DNA"/>
</dbReference>
<evidence type="ECO:0000313" key="2">
    <source>
        <dbReference type="Proteomes" id="UP001057402"/>
    </source>
</evidence>
<gene>
    <name evidence="1" type="ORF">MLD38_030631</name>
</gene>
<name>A0ACB9MMC5_9MYRT</name>
<organism evidence="1 2">
    <name type="scientific">Melastoma candidum</name>
    <dbReference type="NCBI Taxonomy" id="119954"/>
    <lineage>
        <taxon>Eukaryota</taxon>
        <taxon>Viridiplantae</taxon>
        <taxon>Streptophyta</taxon>
        <taxon>Embryophyta</taxon>
        <taxon>Tracheophyta</taxon>
        <taxon>Spermatophyta</taxon>
        <taxon>Magnoliopsida</taxon>
        <taxon>eudicotyledons</taxon>
        <taxon>Gunneridae</taxon>
        <taxon>Pentapetalae</taxon>
        <taxon>rosids</taxon>
        <taxon>malvids</taxon>
        <taxon>Myrtales</taxon>
        <taxon>Melastomataceae</taxon>
        <taxon>Melastomatoideae</taxon>
        <taxon>Melastomateae</taxon>
        <taxon>Melastoma</taxon>
    </lineage>
</organism>
<proteinExistence type="predicted"/>
<evidence type="ECO:0000313" key="1">
    <source>
        <dbReference type="EMBL" id="KAI4325214.1"/>
    </source>
</evidence>
<sequence length="453" mass="50275">MDSSQELKVKIVSTEAVAAAVPIRQQRLPLSNLNQLLPPIDFWVFFCYKKPDLDRFRTFASVTRMLKDALARALIDYHVLAGELVPNSTGELELLYNNAGVDFIEAVADVTLADLNLRDPDQSAKGKLLPERRRGVLAIQATELQCGGIVVGCAFSHRTADAYSANMFLVSWAEMARSAVATRLPTFHHPLICASHPVARDPSIDIPFVSLSAFQQMASNINNEDACKGNMVSHIFYITANQLNNLKRSASSNGKTRTMFESFSAFLWKIISRSPNNEGKFSKMAIVVDGRTRLGTDTTAYFGNVVSMAVAVSRTSDLVENPLSTIADEVHDFLKPTVTKEHFLGLMGWVEAQRPDSWMPRIYCKGSEDGSSFVVSSGQRFPISKVDFGWGKPAFGSYYLPWGDPTGYVMPMPSPLENGDWIVYTYLLGKDINTIEMEASHVFKQLTREYLGL</sequence>
<keyword evidence="2" id="KW-1185">Reference proteome</keyword>
<reference evidence="2" key="1">
    <citation type="journal article" date="2023" name="Front. Plant Sci.">
        <title>Chromosomal-level genome assembly of Melastoma candidum provides insights into trichome evolution.</title>
        <authorList>
            <person name="Zhong Y."/>
            <person name="Wu W."/>
            <person name="Sun C."/>
            <person name="Zou P."/>
            <person name="Liu Y."/>
            <person name="Dai S."/>
            <person name="Zhou R."/>
        </authorList>
    </citation>
    <scope>NUCLEOTIDE SEQUENCE [LARGE SCALE GENOMIC DNA]</scope>
</reference>
<protein>
    <submittedName>
        <fullName evidence="1">Uncharacterized protein</fullName>
    </submittedName>
</protein>